<keyword evidence="2" id="KW-1185">Reference proteome</keyword>
<accession>A0A9X1AJM8</accession>
<reference evidence="1" key="1">
    <citation type="submission" date="2021-05" db="EMBL/GenBank/DDBJ databases">
        <title>Genome of Sphingobium sp. strain.</title>
        <authorList>
            <person name="Fan R."/>
        </authorList>
    </citation>
    <scope>NUCLEOTIDE SEQUENCE</scope>
    <source>
        <strain evidence="1">H33</strain>
    </source>
</reference>
<dbReference type="Pfam" id="PF10604">
    <property type="entry name" value="Polyketide_cyc2"/>
    <property type="match status" value="1"/>
</dbReference>
<protein>
    <submittedName>
        <fullName evidence="1">SRPBCC family protein</fullName>
    </submittedName>
</protein>
<dbReference type="InterPro" id="IPR019587">
    <property type="entry name" value="Polyketide_cyclase/dehydratase"/>
</dbReference>
<comment type="caution">
    <text evidence="1">The sequence shown here is derived from an EMBL/GenBank/DDBJ whole genome shotgun (WGS) entry which is preliminary data.</text>
</comment>
<sequence length="153" mass="17429">MAKQFILVTDWAFDAPIERVWALIEHSEGWPGWWPAVRAVTCLREGDARGLGAVRRLTWRTALPYSLSFDVEVTQIEPLAFIEGRARGELDGVGQWTFRPVGERTHVRYDWRVDVTKAWMRALGPVLKPVFGWNHGKVMAWGEAGARQRLAMG</sequence>
<proteinExistence type="predicted"/>
<organism evidence="1 2">
    <name type="scientific">Sphingobium nicotianae</name>
    <dbReference type="NCBI Taxonomy" id="2782607"/>
    <lineage>
        <taxon>Bacteria</taxon>
        <taxon>Pseudomonadati</taxon>
        <taxon>Pseudomonadota</taxon>
        <taxon>Alphaproteobacteria</taxon>
        <taxon>Sphingomonadales</taxon>
        <taxon>Sphingomonadaceae</taxon>
        <taxon>Sphingobium</taxon>
    </lineage>
</organism>
<dbReference type="InterPro" id="IPR023393">
    <property type="entry name" value="START-like_dom_sf"/>
</dbReference>
<dbReference type="SUPFAM" id="SSF55961">
    <property type="entry name" value="Bet v1-like"/>
    <property type="match status" value="1"/>
</dbReference>
<dbReference type="Gene3D" id="3.30.530.20">
    <property type="match status" value="1"/>
</dbReference>
<dbReference type="CDD" id="cd07824">
    <property type="entry name" value="SRPBCC_6"/>
    <property type="match status" value="1"/>
</dbReference>
<dbReference type="AlphaFoldDB" id="A0A9X1AJM8"/>
<dbReference type="EMBL" id="JAHGAW010000001">
    <property type="protein sequence ID" value="MBT2185724.1"/>
    <property type="molecule type" value="Genomic_DNA"/>
</dbReference>
<dbReference type="Proteomes" id="UP001138757">
    <property type="component" value="Unassembled WGS sequence"/>
</dbReference>
<dbReference type="RefSeq" id="WP_214621452.1">
    <property type="nucleotide sequence ID" value="NZ_JAHGAW010000001.1"/>
</dbReference>
<gene>
    <name evidence="1" type="ORF">KK488_02060</name>
</gene>
<evidence type="ECO:0000313" key="1">
    <source>
        <dbReference type="EMBL" id="MBT2185724.1"/>
    </source>
</evidence>
<name>A0A9X1AJM8_9SPHN</name>
<evidence type="ECO:0000313" key="2">
    <source>
        <dbReference type="Proteomes" id="UP001138757"/>
    </source>
</evidence>